<comment type="caution">
    <text evidence="1">The sequence shown here is derived from an EMBL/GenBank/DDBJ whole genome shotgun (WGS) entry which is preliminary data.</text>
</comment>
<proteinExistence type="predicted"/>
<keyword evidence="2" id="KW-1185">Reference proteome</keyword>
<sequence>MEMTDETRKTVEEIDTIIRQNAWFDFCVGSSNGNDLVITGSTDFCYYHELEITFHNVFFASVYFQNWKSDTRLPVFIIPEQAEAYQMNFQLEIEQGFDLFIFRVEDSKTDVIIAAASISYNTDTVLYYYREDLQPGMRLASTVTKPNTV</sequence>
<evidence type="ECO:0000313" key="2">
    <source>
        <dbReference type="Proteomes" id="UP000618931"/>
    </source>
</evidence>
<protein>
    <submittedName>
        <fullName evidence="1">Uncharacterized protein</fullName>
    </submittedName>
</protein>
<evidence type="ECO:0000313" key="1">
    <source>
        <dbReference type="EMBL" id="MBF9223592.1"/>
    </source>
</evidence>
<gene>
    <name evidence="1" type="ORF">I2H31_20980</name>
</gene>
<dbReference type="Proteomes" id="UP000618931">
    <property type="component" value="Unassembled WGS sequence"/>
</dbReference>
<dbReference type="EMBL" id="JADQDM010000016">
    <property type="protein sequence ID" value="MBF9223592.1"/>
    <property type="molecule type" value="Genomic_DNA"/>
</dbReference>
<organism evidence="1 2">
    <name type="scientific">Hymenobacter ruricola</name>
    <dbReference type="NCBI Taxonomy" id="2791023"/>
    <lineage>
        <taxon>Bacteria</taxon>
        <taxon>Pseudomonadati</taxon>
        <taxon>Bacteroidota</taxon>
        <taxon>Cytophagia</taxon>
        <taxon>Cytophagales</taxon>
        <taxon>Hymenobacteraceae</taxon>
        <taxon>Hymenobacter</taxon>
    </lineage>
</organism>
<accession>A0ABS0IAI3</accession>
<name>A0ABS0IAI3_9BACT</name>
<reference evidence="1 2" key="1">
    <citation type="submission" date="2020-11" db="EMBL/GenBank/DDBJ databases">
        <authorList>
            <person name="Kim M.K."/>
        </authorList>
    </citation>
    <scope>NUCLEOTIDE SEQUENCE [LARGE SCALE GENOMIC DNA]</scope>
    <source>
        <strain evidence="1 2">BT662</strain>
    </source>
</reference>